<dbReference type="KEGG" id="mul:MUL_0690"/>
<dbReference type="PANTHER" id="PTHR46865">
    <property type="entry name" value="OXIDOREDUCTASE-RELATED"/>
    <property type="match status" value="1"/>
</dbReference>
<dbReference type="Gene3D" id="3.30.9.10">
    <property type="entry name" value="D-Amino Acid Oxidase, subunit A, domain 2"/>
    <property type="match status" value="1"/>
</dbReference>
<dbReference type="HOGENOM" id="CLU_094524_1_0_11"/>
<protein>
    <submittedName>
        <fullName evidence="1">Oxidoreductase</fullName>
    </submittedName>
</protein>
<dbReference type="InterPro" id="IPR036188">
    <property type="entry name" value="FAD/NAD-bd_sf"/>
</dbReference>
<dbReference type="PANTHER" id="PTHR46865:SF8">
    <property type="entry name" value="POSSIBLE OXIDOREDUCTASE"/>
    <property type="match status" value="1"/>
</dbReference>
<dbReference type="EMBL" id="CP000325">
    <property type="protein sequence ID" value="ABL03348.1"/>
    <property type="molecule type" value="Genomic_DNA"/>
</dbReference>
<dbReference type="SUPFAM" id="SSF51905">
    <property type="entry name" value="FAD/NAD(P)-binding domain"/>
    <property type="match status" value="1"/>
</dbReference>
<dbReference type="InterPro" id="IPR051704">
    <property type="entry name" value="FAD_aromatic-hydroxylase"/>
</dbReference>
<reference evidence="1 2" key="1">
    <citation type="journal article" date="2007" name="Genome Res.">
        <title>Reductive evolution and niche adaptation inferred from the genome of Mycobacterium ulcerans, the causative agent of Buruli ulcer.</title>
        <authorList>
            <person name="Stinear T.P."/>
            <person name="Seemann T."/>
            <person name="Pidot S."/>
            <person name="Frigui W."/>
            <person name="Reysset G."/>
            <person name="Garnier T."/>
            <person name="Meurice G."/>
            <person name="Simon D."/>
            <person name="Bouchier C."/>
            <person name="Ma L."/>
            <person name="Tichit M."/>
            <person name="Porter J.L."/>
            <person name="Ryan J."/>
            <person name="Johnson P.D."/>
            <person name="Davies J.K."/>
            <person name="Jenkin G.A."/>
            <person name="Small P.L."/>
            <person name="Jones L.M."/>
            <person name="Tekaia F."/>
            <person name="Laval F."/>
            <person name="Daffe M."/>
            <person name="Parkhill J."/>
            <person name="Cole S.T."/>
        </authorList>
    </citation>
    <scope>NUCLEOTIDE SEQUENCE [LARGE SCALE GENOMIC DNA]</scope>
    <source>
        <strain evidence="1 2">Agy99</strain>
    </source>
</reference>
<dbReference type="Proteomes" id="UP000000765">
    <property type="component" value="Chromosome"/>
</dbReference>
<proteinExistence type="predicted"/>
<dbReference type="eggNOG" id="COG0654">
    <property type="taxonomic scope" value="Bacteria"/>
</dbReference>
<sequence>MKVAISGAGVAGAALAHWLHRTGHTRTLIERAPKFRTDGYMIDFWGVGYQAAKRMGIEDPVRAAGYQIERLRSVGSRGEVKADLNVDVFRRMIGEDFTAPRGEDEVRVAAWRFSS</sequence>
<dbReference type="AlphaFoldDB" id="A0PLX9"/>
<organism evidence="1 2">
    <name type="scientific">Mycobacterium ulcerans (strain Agy99)</name>
    <dbReference type="NCBI Taxonomy" id="362242"/>
    <lineage>
        <taxon>Bacteria</taxon>
        <taxon>Bacillati</taxon>
        <taxon>Actinomycetota</taxon>
        <taxon>Actinomycetes</taxon>
        <taxon>Mycobacteriales</taxon>
        <taxon>Mycobacteriaceae</taxon>
        <taxon>Mycobacterium</taxon>
        <taxon>Mycobacterium ulcerans group</taxon>
    </lineage>
</organism>
<accession>A0PLX9</accession>
<evidence type="ECO:0000313" key="2">
    <source>
        <dbReference type="Proteomes" id="UP000000765"/>
    </source>
</evidence>
<dbReference type="Gene3D" id="3.50.50.60">
    <property type="entry name" value="FAD/NAD(P)-binding domain"/>
    <property type="match status" value="1"/>
</dbReference>
<gene>
    <name evidence="1" type="ordered locus">MUL_0690</name>
</gene>
<name>A0PLX9_MYCUA</name>
<evidence type="ECO:0000313" key="1">
    <source>
        <dbReference type="EMBL" id="ABL03348.1"/>
    </source>
</evidence>